<name>A0A1M7RRA4_9BACT</name>
<dbReference type="SUPFAM" id="SSF160631">
    <property type="entry name" value="SMI1/KNR4-like"/>
    <property type="match status" value="1"/>
</dbReference>
<proteinExistence type="predicted"/>
<evidence type="ECO:0000313" key="3">
    <source>
        <dbReference type="Proteomes" id="UP000186469"/>
    </source>
</evidence>
<dbReference type="STRING" id="1121455.SAMN02745728_00021"/>
<dbReference type="RefSeq" id="WP_072695280.1">
    <property type="nucleotide sequence ID" value="NZ_FRDI01000002.1"/>
</dbReference>
<dbReference type="SMART" id="SM00860">
    <property type="entry name" value="SMI1_KNR4"/>
    <property type="match status" value="1"/>
</dbReference>
<sequence length="198" mass="22825">MKNTQFKDLQESGITFAPAAVPITVHDIQEFESHINAKLPDCYRDYLLYSNGKRFNLNVSPNDKFRYNAPVEWPVGHPLYRDDYKVRLDYMLGIDHSLTEEDSMIVTTLQWRYDLMSGAWPKNTIAIAVDPGNDLILLGVGEENYDQVLFLTYEKLDARLYEENEGSLLIAYHGKVANSFYDFIKSLELAPPISSYQR</sequence>
<dbReference type="InterPro" id="IPR018958">
    <property type="entry name" value="Knr4/Smi1-like_dom"/>
</dbReference>
<dbReference type="InterPro" id="IPR037883">
    <property type="entry name" value="Knr4/Smi1-like_sf"/>
</dbReference>
<dbReference type="Gene3D" id="3.40.1580.10">
    <property type="entry name" value="SMI1/KNR4-like"/>
    <property type="match status" value="1"/>
</dbReference>
<gene>
    <name evidence="2" type="ORF">SAMN02745728_00021</name>
</gene>
<organism evidence="2 3">
    <name type="scientific">Desulfovibrio litoralis DSM 11393</name>
    <dbReference type="NCBI Taxonomy" id="1121455"/>
    <lineage>
        <taxon>Bacteria</taxon>
        <taxon>Pseudomonadati</taxon>
        <taxon>Thermodesulfobacteriota</taxon>
        <taxon>Desulfovibrionia</taxon>
        <taxon>Desulfovibrionales</taxon>
        <taxon>Desulfovibrionaceae</taxon>
        <taxon>Desulfovibrio</taxon>
    </lineage>
</organism>
<dbReference type="Pfam" id="PF09346">
    <property type="entry name" value="SMI1_KNR4"/>
    <property type="match status" value="1"/>
</dbReference>
<protein>
    <submittedName>
        <fullName evidence="2">SMI1 / KNR4 family (SUKH-1)</fullName>
    </submittedName>
</protein>
<feature type="domain" description="Knr4/Smi1-like" evidence="1">
    <location>
        <begin position="22"/>
        <end position="186"/>
    </location>
</feature>
<dbReference type="Proteomes" id="UP000186469">
    <property type="component" value="Unassembled WGS sequence"/>
</dbReference>
<accession>A0A1M7RRA4</accession>
<evidence type="ECO:0000313" key="2">
    <source>
        <dbReference type="EMBL" id="SHN48642.1"/>
    </source>
</evidence>
<dbReference type="AlphaFoldDB" id="A0A1M7RRA4"/>
<dbReference type="EMBL" id="FRDI01000002">
    <property type="protein sequence ID" value="SHN48642.1"/>
    <property type="molecule type" value="Genomic_DNA"/>
</dbReference>
<evidence type="ECO:0000259" key="1">
    <source>
        <dbReference type="SMART" id="SM00860"/>
    </source>
</evidence>
<reference evidence="2 3" key="1">
    <citation type="submission" date="2016-12" db="EMBL/GenBank/DDBJ databases">
        <authorList>
            <person name="Song W.-J."/>
            <person name="Kurnit D.M."/>
        </authorList>
    </citation>
    <scope>NUCLEOTIDE SEQUENCE [LARGE SCALE GENOMIC DNA]</scope>
    <source>
        <strain evidence="2 3">DSM 11393</strain>
    </source>
</reference>
<keyword evidence="3" id="KW-1185">Reference proteome</keyword>
<dbReference type="OrthoDB" id="4103969at2"/>